<feature type="compositionally biased region" description="Polar residues" evidence="1">
    <location>
        <begin position="41"/>
        <end position="53"/>
    </location>
</feature>
<proteinExistence type="predicted"/>
<evidence type="ECO:0000313" key="2">
    <source>
        <dbReference type="EMBL" id="GBP02909.1"/>
    </source>
</evidence>
<dbReference type="EMBL" id="BGZK01007223">
    <property type="protein sequence ID" value="GBP02909.1"/>
    <property type="molecule type" value="Genomic_DNA"/>
</dbReference>
<evidence type="ECO:0000313" key="3">
    <source>
        <dbReference type="Proteomes" id="UP000299102"/>
    </source>
</evidence>
<comment type="caution">
    <text evidence="2">The sequence shown here is derived from an EMBL/GenBank/DDBJ whole genome shotgun (WGS) entry which is preliminary data.</text>
</comment>
<feature type="region of interest" description="Disordered" evidence="1">
    <location>
        <begin position="16"/>
        <end position="97"/>
    </location>
</feature>
<feature type="non-terminal residue" evidence="2">
    <location>
        <position position="133"/>
    </location>
</feature>
<keyword evidence="3" id="KW-1185">Reference proteome</keyword>
<accession>A0A4C1SL85</accession>
<dbReference type="Proteomes" id="UP000299102">
    <property type="component" value="Unassembled WGS sequence"/>
</dbReference>
<protein>
    <submittedName>
        <fullName evidence="2">Uncharacterized protein</fullName>
    </submittedName>
</protein>
<dbReference type="AlphaFoldDB" id="A0A4C1SL85"/>
<feature type="compositionally biased region" description="Basic and acidic residues" evidence="1">
    <location>
        <begin position="74"/>
        <end position="97"/>
    </location>
</feature>
<reference evidence="2 3" key="1">
    <citation type="journal article" date="2019" name="Commun. Biol.">
        <title>The bagworm genome reveals a unique fibroin gene that provides high tensile strength.</title>
        <authorList>
            <person name="Kono N."/>
            <person name="Nakamura H."/>
            <person name="Ohtoshi R."/>
            <person name="Tomita M."/>
            <person name="Numata K."/>
            <person name="Arakawa K."/>
        </authorList>
    </citation>
    <scope>NUCLEOTIDE SEQUENCE [LARGE SCALE GENOMIC DNA]</scope>
</reference>
<name>A0A4C1SL85_EUMVA</name>
<sequence length="133" mass="15028">MEVRAAFSHLVRCSRALKGPPPHERKNRATPSACARGLNYTKLSPSSSWSPQGPAQDKATSLVHGGRSNTARVDNFDYQHQRARDSREKLPRRRESDEKTYFLEHASLAEARSKTTNFNTIKINLSFHPILGR</sequence>
<organism evidence="2 3">
    <name type="scientific">Eumeta variegata</name>
    <name type="common">Bagworm moth</name>
    <name type="synonym">Eumeta japonica</name>
    <dbReference type="NCBI Taxonomy" id="151549"/>
    <lineage>
        <taxon>Eukaryota</taxon>
        <taxon>Metazoa</taxon>
        <taxon>Ecdysozoa</taxon>
        <taxon>Arthropoda</taxon>
        <taxon>Hexapoda</taxon>
        <taxon>Insecta</taxon>
        <taxon>Pterygota</taxon>
        <taxon>Neoptera</taxon>
        <taxon>Endopterygota</taxon>
        <taxon>Lepidoptera</taxon>
        <taxon>Glossata</taxon>
        <taxon>Ditrysia</taxon>
        <taxon>Tineoidea</taxon>
        <taxon>Psychidae</taxon>
        <taxon>Oiketicinae</taxon>
        <taxon>Eumeta</taxon>
    </lineage>
</organism>
<gene>
    <name evidence="2" type="ORF">EVAR_71343_1</name>
</gene>
<evidence type="ECO:0000256" key="1">
    <source>
        <dbReference type="SAM" id="MobiDB-lite"/>
    </source>
</evidence>